<dbReference type="InterPro" id="IPR007219">
    <property type="entry name" value="XnlR_reg_dom"/>
</dbReference>
<sequence>MAFAPSRRAPVSSGPFVCTDTDCRKPFLRKEHLNRHLVTHTNLRRHKCFICGRSFSRSDILNRHVLHHNVPPAGAKRTPLACQTCRRRKTKCDSNYPCSICADSGELCVRESSSAQTFIPTSPPVLKGSLVEETRSISLAEDVDYEGAGTPTMPSADDTSHMRVDWNMPMDLSASNNVFNTRPTLLNTDADQDPLRPLTDPLMGMMSGINAATSTPNRTPPMYFSEPSDFTSFPFDAPMRQSSEARDHFIVDEPCEIHMSHVRTFIPSRGFSNSSLLRLTGHETFTPESSNGSLQLHEAIASQAQFITAQVKSIDFEHFHQAWPFLHVSTFSPEGQTNLLTSAVANLSMWIQNANCHHLVPYEIDQELTRALMPKISEETLTGTQWADITLPTLQALVVTLTYAILGDAPASTLNWAAQWTDIAIFTFRRLGVLDDRWHPEQHLQSADERWIQTEEIKRLVYAVLRIDTYLCIILDRPPTMRYQEIGLPLPVSDYLWRAETRGDRTNLHRYEPIGRTKSAFCTMVRDGLQSRGFMTGCLRMPHLTLEDNHFSLCAFLSEIWCVSKEADEEDYQNHRSPELNRAAHRVKLWKGYLQDWRVHVEKTDRLEDAFFGGCISDCSHFLGLNLTLYHLLCLKLYANMRLLEHAKCCSDCPEANIERVISIWARSPDGRQAVYHAAQLKRIYERESNIYGLNDQRLCNVLGMAGLLNSAIVLFTYSAKASGGNTPESDTFMTTPADAIELGQSNLVGTPEFKNWISHGGPATVDGVPLHPFSVPRFLSWYRDQLETCPVYSSRLITFLLTLKFECSYKLI</sequence>
<dbReference type="GO" id="GO:0003677">
    <property type="term" value="F:DNA binding"/>
    <property type="evidence" value="ECO:0007669"/>
    <property type="project" value="UniProtKB-KW"/>
</dbReference>
<feature type="domain" description="Zn(2)-C6 fungal-type" evidence="8">
    <location>
        <begin position="81"/>
        <end position="110"/>
    </location>
</feature>
<dbReference type="Gene3D" id="4.10.240.10">
    <property type="entry name" value="Zn(2)-C6 fungal-type DNA-binding domain"/>
    <property type="match status" value="1"/>
</dbReference>
<evidence type="ECO:0000256" key="2">
    <source>
        <dbReference type="ARBA" id="ARBA00022833"/>
    </source>
</evidence>
<accession>A0A0G4NZD9</accession>
<dbReference type="Pfam" id="PF04082">
    <property type="entry name" value="Fungal_trans"/>
    <property type="match status" value="1"/>
</dbReference>
<dbReference type="PROSITE" id="PS50048">
    <property type="entry name" value="ZN2_CY6_FUNGAL_2"/>
    <property type="match status" value="1"/>
</dbReference>
<dbReference type="STRING" id="1429867.A0A0G4NZD9"/>
<dbReference type="Proteomes" id="UP000053732">
    <property type="component" value="Unassembled WGS sequence"/>
</dbReference>
<dbReference type="SMART" id="SM00066">
    <property type="entry name" value="GAL4"/>
    <property type="match status" value="1"/>
</dbReference>
<dbReference type="SUPFAM" id="SSF57667">
    <property type="entry name" value="beta-beta-alpha zinc fingers"/>
    <property type="match status" value="1"/>
</dbReference>
<dbReference type="PANTHER" id="PTHR47660:SF3">
    <property type="entry name" value="FINGER DOMAIN PROTEIN, PUTATIVE (AFU_ORTHOLOGUE AFUA_4G03310)-RELATED"/>
    <property type="match status" value="1"/>
</dbReference>
<evidence type="ECO:0000259" key="8">
    <source>
        <dbReference type="PROSITE" id="PS50048"/>
    </source>
</evidence>
<dbReference type="PROSITE" id="PS00028">
    <property type="entry name" value="ZINC_FINGER_C2H2_1"/>
    <property type="match status" value="2"/>
</dbReference>
<proteinExistence type="predicted"/>
<keyword evidence="5" id="KW-0804">Transcription</keyword>
<dbReference type="InterPro" id="IPR001138">
    <property type="entry name" value="Zn2Cys6_DnaBD"/>
</dbReference>
<feature type="domain" description="C2H2-type" evidence="9">
    <location>
        <begin position="46"/>
        <end position="73"/>
    </location>
</feature>
<keyword evidence="7" id="KW-0863">Zinc-finger</keyword>
<evidence type="ECO:0000313" key="10">
    <source>
        <dbReference type="EMBL" id="CRL19436.1"/>
    </source>
</evidence>
<dbReference type="SMART" id="SM00355">
    <property type="entry name" value="ZnF_C2H2"/>
    <property type="match status" value="2"/>
</dbReference>
<evidence type="ECO:0000256" key="6">
    <source>
        <dbReference type="ARBA" id="ARBA00023242"/>
    </source>
</evidence>
<protein>
    <submittedName>
        <fullName evidence="10">Fungal transcriptional regulatory protein, N-terminal</fullName>
    </submittedName>
</protein>
<dbReference type="CDD" id="cd12148">
    <property type="entry name" value="fungal_TF_MHR"/>
    <property type="match status" value="1"/>
</dbReference>
<evidence type="ECO:0000259" key="9">
    <source>
        <dbReference type="PROSITE" id="PS50157"/>
    </source>
</evidence>
<evidence type="ECO:0000256" key="1">
    <source>
        <dbReference type="ARBA" id="ARBA00022723"/>
    </source>
</evidence>
<feature type="domain" description="C2H2-type" evidence="9">
    <location>
        <begin position="16"/>
        <end position="45"/>
    </location>
</feature>
<dbReference type="PROSITE" id="PS50157">
    <property type="entry name" value="ZINC_FINGER_C2H2_2"/>
    <property type="match status" value="2"/>
</dbReference>
<dbReference type="InterPro" id="IPR036864">
    <property type="entry name" value="Zn2-C6_fun-type_DNA-bd_sf"/>
</dbReference>
<dbReference type="Pfam" id="PF00172">
    <property type="entry name" value="Zn_clus"/>
    <property type="match status" value="1"/>
</dbReference>
<dbReference type="GO" id="GO:0008270">
    <property type="term" value="F:zinc ion binding"/>
    <property type="evidence" value="ECO:0007669"/>
    <property type="project" value="UniProtKB-KW"/>
</dbReference>
<dbReference type="AlphaFoldDB" id="A0A0G4NZD9"/>
<dbReference type="InterPro" id="IPR036236">
    <property type="entry name" value="Znf_C2H2_sf"/>
</dbReference>
<dbReference type="GO" id="GO:0000981">
    <property type="term" value="F:DNA-binding transcription factor activity, RNA polymerase II-specific"/>
    <property type="evidence" value="ECO:0007669"/>
    <property type="project" value="InterPro"/>
</dbReference>
<dbReference type="PANTHER" id="PTHR47660">
    <property type="entry name" value="TRANSCRIPTION FACTOR WITH C2H2 AND ZN(2)-CYS(6) DNA BINDING DOMAIN (EUROFUNG)-RELATED-RELATED"/>
    <property type="match status" value="1"/>
</dbReference>
<keyword evidence="1" id="KW-0479">Metal-binding</keyword>
<dbReference type="SUPFAM" id="SSF57701">
    <property type="entry name" value="Zn2/Cys6 DNA-binding domain"/>
    <property type="match status" value="1"/>
</dbReference>
<organism evidence="10 11">
    <name type="scientific">Penicillium camemberti (strain FM 013)</name>
    <dbReference type="NCBI Taxonomy" id="1429867"/>
    <lineage>
        <taxon>Eukaryota</taxon>
        <taxon>Fungi</taxon>
        <taxon>Dikarya</taxon>
        <taxon>Ascomycota</taxon>
        <taxon>Pezizomycotina</taxon>
        <taxon>Eurotiomycetes</taxon>
        <taxon>Eurotiomycetidae</taxon>
        <taxon>Eurotiales</taxon>
        <taxon>Aspergillaceae</taxon>
        <taxon>Penicillium</taxon>
    </lineage>
</organism>
<evidence type="ECO:0000256" key="4">
    <source>
        <dbReference type="ARBA" id="ARBA00023125"/>
    </source>
</evidence>
<dbReference type="EMBL" id="HG793136">
    <property type="protein sequence ID" value="CRL19436.1"/>
    <property type="molecule type" value="Genomic_DNA"/>
</dbReference>
<evidence type="ECO:0000256" key="5">
    <source>
        <dbReference type="ARBA" id="ARBA00023163"/>
    </source>
</evidence>
<dbReference type="CDD" id="cd00067">
    <property type="entry name" value="GAL4"/>
    <property type="match status" value="1"/>
</dbReference>
<keyword evidence="2" id="KW-0862">Zinc</keyword>
<keyword evidence="3" id="KW-0805">Transcription regulation</keyword>
<reference evidence="10 11" key="1">
    <citation type="journal article" date="2014" name="Nat. Commun.">
        <title>Multiple recent horizontal transfers of a large genomic region in cheese making fungi.</title>
        <authorList>
            <person name="Cheeseman K."/>
            <person name="Ropars J."/>
            <person name="Renault P."/>
            <person name="Dupont J."/>
            <person name="Gouzy J."/>
            <person name="Branca A."/>
            <person name="Abraham A.L."/>
            <person name="Ceppi M."/>
            <person name="Conseiller E."/>
            <person name="Debuchy R."/>
            <person name="Malagnac F."/>
            <person name="Goarin A."/>
            <person name="Silar P."/>
            <person name="Lacoste S."/>
            <person name="Sallet E."/>
            <person name="Bensimon A."/>
            <person name="Giraud T."/>
            <person name="Brygoo Y."/>
        </authorList>
    </citation>
    <scope>NUCLEOTIDE SEQUENCE [LARGE SCALE GENOMIC DNA]</scope>
    <source>
        <strain evidence="11">FM 013</strain>
    </source>
</reference>
<evidence type="ECO:0000256" key="3">
    <source>
        <dbReference type="ARBA" id="ARBA00023015"/>
    </source>
</evidence>
<evidence type="ECO:0000313" key="11">
    <source>
        <dbReference type="Proteomes" id="UP000053732"/>
    </source>
</evidence>
<gene>
    <name evidence="10" type="ORF">PCAMFM013_S003g000227</name>
</gene>
<dbReference type="Gene3D" id="3.30.160.60">
    <property type="entry name" value="Classic Zinc Finger"/>
    <property type="match status" value="2"/>
</dbReference>
<dbReference type="GO" id="GO:0006351">
    <property type="term" value="P:DNA-templated transcription"/>
    <property type="evidence" value="ECO:0007669"/>
    <property type="project" value="InterPro"/>
</dbReference>
<name>A0A0G4NZD9_PENC3</name>
<dbReference type="PROSITE" id="PS00463">
    <property type="entry name" value="ZN2_CY6_FUNGAL_1"/>
    <property type="match status" value="1"/>
</dbReference>
<evidence type="ECO:0000256" key="7">
    <source>
        <dbReference type="PROSITE-ProRule" id="PRU00042"/>
    </source>
</evidence>
<keyword evidence="4" id="KW-0238">DNA-binding</keyword>
<dbReference type="InterPro" id="IPR013087">
    <property type="entry name" value="Znf_C2H2_type"/>
</dbReference>
<keyword evidence="11" id="KW-1185">Reference proteome</keyword>
<keyword evidence="6" id="KW-0539">Nucleus</keyword>